<keyword evidence="4" id="KW-0732">Signal</keyword>
<keyword evidence="5" id="KW-0677">Repeat</keyword>
<dbReference type="PROSITE" id="PS00010">
    <property type="entry name" value="ASX_HYDROXYL"/>
    <property type="match status" value="1"/>
</dbReference>
<dbReference type="SUPFAM" id="SSF57196">
    <property type="entry name" value="EGF/Laminin"/>
    <property type="match status" value="2"/>
</dbReference>
<dbReference type="CDD" id="cd00054">
    <property type="entry name" value="EGF_CA"/>
    <property type="match status" value="1"/>
</dbReference>
<name>R7TH66_CAPTE</name>
<dbReference type="EnsemblMetazoa" id="CapteT39509">
    <property type="protein sequence ID" value="CapteP39509"/>
    <property type="gene ID" value="CapteG39509"/>
</dbReference>
<dbReference type="PANTHER" id="PTHR47333">
    <property type="entry name" value="VON WILLEBRAND FACTOR C AND EGF DOMAIN-CONTAINING PROTEIN"/>
    <property type="match status" value="1"/>
</dbReference>
<evidence type="ECO:0000256" key="4">
    <source>
        <dbReference type="ARBA" id="ARBA00022729"/>
    </source>
</evidence>
<dbReference type="GO" id="GO:0005576">
    <property type="term" value="C:extracellular region"/>
    <property type="evidence" value="ECO:0007669"/>
    <property type="project" value="UniProtKB-SubCell"/>
</dbReference>
<dbReference type="GO" id="GO:0005509">
    <property type="term" value="F:calcium ion binding"/>
    <property type="evidence" value="ECO:0007669"/>
    <property type="project" value="InterPro"/>
</dbReference>
<feature type="non-terminal residue" evidence="9">
    <location>
        <position position="72"/>
    </location>
</feature>
<dbReference type="OMA" id="CIHNAHT"/>
<feature type="non-terminal residue" evidence="9">
    <location>
        <position position="1"/>
    </location>
</feature>
<evidence type="ECO:0000256" key="6">
    <source>
        <dbReference type="ARBA" id="ARBA00023157"/>
    </source>
</evidence>
<dbReference type="Proteomes" id="UP000014760">
    <property type="component" value="Unassembled WGS sequence"/>
</dbReference>
<evidence type="ECO:0000256" key="1">
    <source>
        <dbReference type="ARBA" id="ARBA00004613"/>
    </source>
</evidence>
<sequence>DIDECESNSTCSDSCENTVGGYICLCPEGYELGSDPTECGDADECSSGNGGCSQNCTNTVGSYECSCGDGYE</sequence>
<dbReference type="OrthoDB" id="339125at2759"/>
<reference evidence="11" key="1">
    <citation type="submission" date="2012-12" db="EMBL/GenBank/DDBJ databases">
        <authorList>
            <person name="Hellsten U."/>
            <person name="Grimwood J."/>
            <person name="Chapman J.A."/>
            <person name="Shapiro H."/>
            <person name="Aerts A."/>
            <person name="Otillar R.P."/>
            <person name="Terry A.Y."/>
            <person name="Boore J.L."/>
            <person name="Simakov O."/>
            <person name="Marletaz F."/>
            <person name="Cho S.-J."/>
            <person name="Edsinger-Gonzales E."/>
            <person name="Havlak P."/>
            <person name="Kuo D.-H."/>
            <person name="Larsson T."/>
            <person name="Lv J."/>
            <person name="Arendt D."/>
            <person name="Savage R."/>
            <person name="Osoegawa K."/>
            <person name="de Jong P."/>
            <person name="Lindberg D.R."/>
            <person name="Seaver E.C."/>
            <person name="Weisblat D.A."/>
            <person name="Putnam N.H."/>
            <person name="Grigoriev I.V."/>
            <person name="Rokhsar D.S."/>
        </authorList>
    </citation>
    <scope>NUCLEOTIDE SEQUENCE</scope>
    <source>
        <strain evidence="11">I ESC-2004</strain>
    </source>
</reference>
<feature type="domain" description="EGF-like" evidence="8">
    <location>
        <begin position="24"/>
        <end position="39"/>
    </location>
</feature>
<evidence type="ECO:0000256" key="3">
    <source>
        <dbReference type="ARBA" id="ARBA00022536"/>
    </source>
</evidence>
<accession>R7TH66</accession>
<keyword evidence="6" id="KW-1015">Disulfide bond</keyword>
<reference evidence="9 11" key="2">
    <citation type="journal article" date="2013" name="Nature">
        <title>Insights into bilaterian evolution from three spiralian genomes.</title>
        <authorList>
            <person name="Simakov O."/>
            <person name="Marletaz F."/>
            <person name="Cho S.J."/>
            <person name="Edsinger-Gonzales E."/>
            <person name="Havlak P."/>
            <person name="Hellsten U."/>
            <person name="Kuo D.H."/>
            <person name="Larsson T."/>
            <person name="Lv J."/>
            <person name="Arendt D."/>
            <person name="Savage R."/>
            <person name="Osoegawa K."/>
            <person name="de Jong P."/>
            <person name="Grimwood J."/>
            <person name="Chapman J.A."/>
            <person name="Shapiro H."/>
            <person name="Aerts A."/>
            <person name="Otillar R.P."/>
            <person name="Terry A.Y."/>
            <person name="Boore J.L."/>
            <person name="Grigoriev I.V."/>
            <person name="Lindberg D.R."/>
            <person name="Seaver E.C."/>
            <person name="Weisblat D.A."/>
            <person name="Putnam N.H."/>
            <person name="Rokhsar D.S."/>
        </authorList>
    </citation>
    <scope>NUCLEOTIDE SEQUENCE</scope>
    <source>
        <strain evidence="9 11">I ESC-2004</strain>
    </source>
</reference>
<proteinExistence type="predicted"/>
<dbReference type="PROSITE" id="PS01187">
    <property type="entry name" value="EGF_CA"/>
    <property type="match status" value="1"/>
</dbReference>
<evidence type="ECO:0000259" key="8">
    <source>
        <dbReference type="PROSITE" id="PS01186"/>
    </source>
</evidence>
<dbReference type="InterPro" id="IPR000152">
    <property type="entry name" value="EGF-type_Asp/Asn_hydroxyl_site"/>
</dbReference>
<comment type="subcellular location">
    <subcellularLocation>
        <location evidence="1">Secreted</location>
    </subcellularLocation>
</comment>
<dbReference type="InterPro" id="IPR001881">
    <property type="entry name" value="EGF-like_Ca-bd_dom"/>
</dbReference>
<dbReference type="SMART" id="SM00179">
    <property type="entry name" value="EGF_CA"/>
    <property type="match status" value="2"/>
</dbReference>
<gene>
    <name evidence="9" type="ORF">CAPTEDRAFT_39509</name>
</gene>
<dbReference type="PROSITE" id="PS01186">
    <property type="entry name" value="EGF_2"/>
    <property type="match status" value="1"/>
</dbReference>
<dbReference type="EMBL" id="AMQN01012939">
    <property type="status" value="NOT_ANNOTATED_CDS"/>
    <property type="molecule type" value="Genomic_DNA"/>
</dbReference>
<dbReference type="Gene3D" id="2.10.25.10">
    <property type="entry name" value="Laminin"/>
    <property type="match status" value="2"/>
</dbReference>
<protein>
    <recommendedName>
        <fullName evidence="8">EGF-like domain-containing protein</fullName>
    </recommendedName>
</protein>
<organism evidence="9">
    <name type="scientific">Capitella teleta</name>
    <name type="common">Polychaete worm</name>
    <dbReference type="NCBI Taxonomy" id="283909"/>
    <lineage>
        <taxon>Eukaryota</taxon>
        <taxon>Metazoa</taxon>
        <taxon>Spiralia</taxon>
        <taxon>Lophotrochozoa</taxon>
        <taxon>Annelida</taxon>
        <taxon>Polychaeta</taxon>
        <taxon>Sedentaria</taxon>
        <taxon>Scolecida</taxon>
        <taxon>Capitellidae</taxon>
        <taxon>Capitella</taxon>
    </lineage>
</organism>
<dbReference type="InterPro" id="IPR049883">
    <property type="entry name" value="NOTCH1_EGF-like"/>
</dbReference>
<evidence type="ECO:0000313" key="9">
    <source>
        <dbReference type="EMBL" id="ELT93148.1"/>
    </source>
</evidence>
<evidence type="ECO:0000256" key="5">
    <source>
        <dbReference type="ARBA" id="ARBA00022737"/>
    </source>
</evidence>
<evidence type="ECO:0000256" key="7">
    <source>
        <dbReference type="ARBA" id="ARBA00023180"/>
    </source>
</evidence>
<dbReference type="STRING" id="283909.R7TH66"/>
<keyword evidence="2" id="KW-0964">Secreted</keyword>
<keyword evidence="3" id="KW-0245">EGF-like domain</keyword>
<keyword evidence="11" id="KW-1185">Reference proteome</keyword>
<dbReference type="EMBL" id="KB309854">
    <property type="protein sequence ID" value="ELT93148.1"/>
    <property type="molecule type" value="Genomic_DNA"/>
</dbReference>
<dbReference type="HOGENOM" id="CLU_004826_10_2_1"/>
<evidence type="ECO:0000313" key="11">
    <source>
        <dbReference type="Proteomes" id="UP000014760"/>
    </source>
</evidence>
<evidence type="ECO:0000256" key="2">
    <source>
        <dbReference type="ARBA" id="ARBA00022525"/>
    </source>
</evidence>
<dbReference type="Pfam" id="PF07645">
    <property type="entry name" value="EGF_CA"/>
    <property type="match status" value="2"/>
</dbReference>
<dbReference type="AlphaFoldDB" id="R7TH66"/>
<dbReference type="InterPro" id="IPR052080">
    <property type="entry name" value="vWF_C/EGF_Fibrillin"/>
</dbReference>
<dbReference type="SMART" id="SM00181">
    <property type="entry name" value="EGF"/>
    <property type="match status" value="2"/>
</dbReference>
<dbReference type="InterPro" id="IPR000742">
    <property type="entry name" value="EGF"/>
</dbReference>
<reference evidence="10" key="3">
    <citation type="submission" date="2015-06" db="UniProtKB">
        <authorList>
            <consortium name="EnsemblMetazoa"/>
        </authorList>
    </citation>
    <scope>IDENTIFICATION</scope>
</reference>
<dbReference type="InterPro" id="IPR018097">
    <property type="entry name" value="EGF_Ca-bd_CS"/>
</dbReference>
<dbReference type="FunFam" id="2.10.25.10:FF:000014">
    <property type="entry name" value="Latent-transforming growth factor beta-binding protein 3"/>
    <property type="match status" value="1"/>
</dbReference>
<dbReference type="PANTHER" id="PTHR47333:SF4">
    <property type="entry name" value="EGF-LIKE DOMAIN-CONTAINING PROTEIN"/>
    <property type="match status" value="1"/>
</dbReference>
<evidence type="ECO:0000313" key="10">
    <source>
        <dbReference type="EnsemblMetazoa" id="CapteP39509"/>
    </source>
</evidence>
<keyword evidence="7" id="KW-0325">Glycoprotein</keyword>